<proteinExistence type="inferred from homology"/>
<feature type="compositionally biased region" description="Low complexity" evidence="8">
    <location>
        <begin position="8"/>
        <end position="22"/>
    </location>
</feature>
<feature type="domain" description="ABC transmembrane type-1" evidence="9">
    <location>
        <begin position="94"/>
        <end position="306"/>
    </location>
</feature>
<evidence type="ECO:0000256" key="7">
    <source>
        <dbReference type="RuleBase" id="RU363032"/>
    </source>
</evidence>
<dbReference type="Proteomes" id="UP000184440">
    <property type="component" value="Unassembled WGS sequence"/>
</dbReference>
<dbReference type="Gene3D" id="1.10.3720.10">
    <property type="entry name" value="MetI-like"/>
    <property type="match status" value="1"/>
</dbReference>
<dbReference type="InterPro" id="IPR000515">
    <property type="entry name" value="MetI-like"/>
</dbReference>
<name>A0A1M7R3I3_9ACTN</name>
<dbReference type="RefSeq" id="WP_073259655.1">
    <property type="nucleotide sequence ID" value="NZ_FRCS01000006.1"/>
</dbReference>
<dbReference type="PROSITE" id="PS50928">
    <property type="entry name" value="ABC_TM1"/>
    <property type="match status" value="1"/>
</dbReference>
<dbReference type="PANTHER" id="PTHR43005">
    <property type="entry name" value="BLR7065 PROTEIN"/>
    <property type="match status" value="1"/>
</dbReference>
<feature type="transmembrane region" description="Helical" evidence="7">
    <location>
        <begin position="171"/>
        <end position="191"/>
    </location>
</feature>
<keyword evidence="6 7" id="KW-0472">Membrane</keyword>
<evidence type="ECO:0000256" key="1">
    <source>
        <dbReference type="ARBA" id="ARBA00004651"/>
    </source>
</evidence>
<evidence type="ECO:0000256" key="6">
    <source>
        <dbReference type="ARBA" id="ARBA00023136"/>
    </source>
</evidence>
<keyword evidence="2 7" id="KW-0813">Transport</keyword>
<feature type="transmembrane region" description="Helical" evidence="7">
    <location>
        <begin position="131"/>
        <end position="151"/>
    </location>
</feature>
<dbReference type="GO" id="GO:0005886">
    <property type="term" value="C:plasma membrane"/>
    <property type="evidence" value="ECO:0007669"/>
    <property type="project" value="UniProtKB-SubCell"/>
</dbReference>
<organism evidence="10 11">
    <name type="scientific">Cryptosporangium aurantiacum</name>
    <dbReference type="NCBI Taxonomy" id="134849"/>
    <lineage>
        <taxon>Bacteria</taxon>
        <taxon>Bacillati</taxon>
        <taxon>Actinomycetota</taxon>
        <taxon>Actinomycetes</taxon>
        <taxon>Cryptosporangiales</taxon>
        <taxon>Cryptosporangiaceae</taxon>
        <taxon>Cryptosporangium</taxon>
    </lineage>
</organism>
<dbReference type="Pfam" id="PF00528">
    <property type="entry name" value="BPD_transp_1"/>
    <property type="match status" value="1"/>
</dbReference>
<feature type="transmembrane region" description="Helical" evidence="7">
    <location>
        <begin position="34"/>
        <end position="54"/>
    </location>
</feature>
<dbReference type="STRING" id="134849.SAMN05443668_106304"/>
<evidence type="ECO:0000313" key="10">
    <source>
        <dbReference type="EMBL" id="SHN39527.1"/>
    </source>
</evidence>
<dbReference type="InterPro" id="IPR035906">
    <property type="entry name" value="MetI-like_sf"/>
</dbReference>
<evidence type="ECO:0000313" key="11">
    <source>
        <dbReference type="Proteomes" id="UP000184440"/>
    </source>
</evidence>
<evidence type="ECO:0000256" key="8">
    <source>
        <dbReference type="SAM" id="MobiDB-lite"/>
    </source>
</evidence>
<evidence type="ECO:0000259" key="9">
    <source>
        <dbReference type="PROSITE" id="PS50928"/>
    </source>
</evidence>
<protein>
    <submittedName>
        <fullName evidence="10">Carbohydrate ABC transporter membrane protein 1, CUT1 family</fullName>
    </submittedName>
</protein>
<evidence type="ECO:0000256" key="2">
    <source>
        <dbReference type="ARBA" id="ARBA00022448"/>
    </source>
</evidence>
<keyword evidence="4 7" id="KW-0812">Transmembrane</keyword>
<feature type="transmembrane region" description="Helical" evidence="7">
    <location>
        <begin position="285"/>
        <end position="307"/>
    </location>
</feature>
<evidence type="ECO:0000256" key="5">
    <source>
        <dbReference type="ARBA" id="ARBA00022989"/>
    </source>
</evidence>
<evidence type="ECO:0000256" key="3">
    <source>
        <dbReference type="ARBA" id="ARBA00022475"/>
    </source>
</evidence>
<keyword evidence="3" id="KW-1003">Cell membrane</keyword>
<reference evidence="10 11" key="1">
    <citation type="submission" date="2016-11" db="EMBL/GenBank/DDBJ databases">
        <authorList>
            <person name="Jaros S."/>
            <person name="Januszkiewicz K."/>
            <person name="Wedrychowicz H."/>
        </authorList>
    </citation>
    <scope>NUCLEOTIDE SEQUENCE [LARGE SCALE GENOMIC DNA]</scope>
    <source>
        <strain evidence="10 11">DSM 46144</strain>
    </source>
</reference>
<dbReference type="EMBL" id="FRCS01000006">
    <property type="protein sequence ID" value="SHN39527.1"/>
    <property type="molecule type" value="Genomic_DNA"/>
</dbReference>
<keyword evidence="5 7" id="KW-1133">Transmembrane helix</keyword>
<feature type="region of interest" description="Disordered" evidence="8">
    <location>
        <begin position="1"/>
        <end position="30"/>
    </location>
</feature>
<comment type="similarity">
    <text evidence="7">Belongs to the binding-protein-dependent transport system permease family.</text>
</comment>
<dbReference type="PANTHER" id="PTHR43005:SF1">
    <property type="entry name" value="SPERMIDINE_PUTRESCINE TRANSPORT SYSTEM PERMEASE PROTEIN"/>
    <property type="match status" value="1"/>
</dbReference>
<dbReference type="OrthoDB" id="4180718at2"/>
<feature type="transmembrane region" description="Helical" evidence="7">
    <location>
        <begin position="96"/>
        <end position="119"/>
    </location>
</feature>
<dbReference type="CDD" id="cd06261">
    <property type="entry name" value="TM_PBP2"/>
    <property type="match status" value="1"/>
</dbReference>
<dbReference type="SUPFAM" id="SSF161098">
    <property type="entry name" value="MetI-like"/>
    <property type="match status" value="1"/>
</dbReference>
<dbReference type="GO" id="GO:0055085">
    <property type="term" value="P:transmembrane transport"/>
    <property type="evidence" value="ECO:0007669"/>
    <property type="project" value="InterPro"/>
</dbReference>
<feature type="transmembrane region" description="Helical" evidence="7">
    <location>
        <begin position="239"/>
        <end position="265"/>
    </location>
</feature>
<dbReference type="AlphaFoldDB" id="A0A1M7R3I3"/>
<keyword evidence="11" id="KW-1185">Reference proteome</keyword>
<comment type="subcellular location">
    <subcellularLocation>
        <location evidence="1 7">Cell membrane</location>
        <topology evidence="1 7">Multi-pass membrane protein</topology>
    </subcellularLocation>
</comment>
<evidence type="ECO:0000256" key="4">
    <source>
        <dbReference type="ARBA" id="ARBA00022692"/>
    </source>
</evidence>
<accession>A0A1M7R3I3</accession>
<sequence>MAEHTALAAAPRAAVRRAPSPGGRRGRGRGRERGLTFTAMLAPSLILVGLINAYPLVYGAIESTHAGTLIAGGPYVGIDNYTQVLSDPRFWAAARFTALFTVVGVLGSWAVGLGLALLLRSDVPGRSYFRVLLLLPWVVPVVVSSMSWIWLSNTYDSPLPTLARALGFGDVLFLSDPTLAVVTVFAFKIWISFPFMMMTSGASLEAVDHTLYEAASVDGASKFQQFVHITLPMIAKTTFVSWVLMTIFCVNDFPTIFLLTGGGPVDATTSLIVYAYRLTFQNFQLGPGLAVALLMTAALTVVSVILYRQIRRAQ</sequence>
<gene>
    <name evidence="10" type="ORF">SAMN05443668_106304</name>
</gene>